<accession>A0A081PM38</accession>
<sequence>MSARFSHNQLHYGEYTRLHFENEYRLRDLIGNSKQRDSIAYSLMQSDLHNYLINRLQVWGIVEKLLLKGALVNLVSVIEAIIMSSLGHLHEFCRISENLVCKNNCRCQYYIKSSKHLKIAQATEILKDKLAMNDEGILANIITINSIRNNFTYQFLIHMNLSIKIIQ</sequence>
<evidence type="ECO:0000313" key="2">
    <source>
        <dbReference type="Proteomes" id="UP000028007"/>
    </source>
</evidence>
<reference evidence="1 2" key="1">
    <citation type="journal article" date="1992" name="Int. J. Syst. Bacteriol.">
        <title>Sphingobacterium antarcticus sp. nov. a Psychrotrophic Bacterium from the Soils of Schirmacher Oasis, Antarctica.</title>
        <authorList>
            <person name="Shivaji S."/>
            <person name="Ray M.K."/>
            <person name="Rao N.S."/>
            <person name="Saiserr L."/>
            <person name="Jagannadham M.V."/>
            <person name="Kumar G.S."/>
            <person name="Reddy G."/>
            <person name="Bhargava P.M."/>
        </authorList>
    </citation>
    <scope>NUCLEOTIDE SEQUENCE [LARGE SCALE GENOMIC DNA]</scope>
    <source>
        <strain evidence="1 2">4BY</strain>
    </source>
</reference>
<evidence type="ECO:0000313" key="1">
    <source>
        <dbReference type="EMBL" id="KEQ31761.1"/>
    </source>
</evidence>
<comment type="caution">
    <text evidence="1">The sequence shown here is derived from an EMBL/GenBank/DDBJ whole genome shotgun (WGS) entry which is preliminary data.</text>
</comment>
<name>A0A081PM38_9SPHI</name>
<keyword evidence="2" id="KW-1185">Reference proteome</keyword>
<dbReference type="Proteomes" id="UP000028007">
    <property type="component" value="Unassembled WGS sequence"/>
</dbReference>
<gene>
    <name evidence="1" type="ORF">N180_11600</name>
</gene>
<protein>
    <submittedName>
        <fullName evidence="1">Uncharacterized protein</fullName>
    </submittedName>
</protein>
<dbReference type="EMBL" id="JNFF01000002">
    <property type="protein sequence ID" value="KEQ31761.1"/>
    <property type="molecule type" value="Genomic_DNA"/>
</dbReference>
<organism evidence="1 2">
    <name type="scientific">Pedobacter antarcticus 4BY</name>
    <dbReference type="NCBI Taxonomy" id="1358423"/>
    <lineage>
        <taxon>Bacteria</taxon>
        <taxon>Pseudomonadati</taxon>
        <taxon>Bacteroidota</taxon>
        <taxon>Sphingobacteriia</taxon>
        <taxon>Sphingobacteriales</taxon>
        <taxon>Sphingobacteriaceae</taxon>
        <taxon>Pedobacter</taxon>
    </lineage>
</organism>
<proteinExistence type="predicted"/>
<dbReference type="AlphaFoldDB" id="A0A081PM38"/>